<comment type="caution">
    <text evidence="16">The sequence shown here is derived from an EMBL/GenBank/DDBJ whole genome shotgun (WGS) entry which is preliminary data.</text>
</comment>
<dbReference type="InterPro" id="IPR039506">
    <property type="entry name" value="SPOB_a"/>
</dbReference>
<dbReference type="Pfam" id="PF17203">
    <property type="entry name" value="sCache_3_2"/>
    <property type="match status" value="1"/>
</dbReference>
<keyword evidence="8" id="KW-0547">Nucleotide-binding</keyword>
<dbReference type="GO" id="GO:0000155">
    <property type="term" value="F:phosphorelay sensor kinase activity"/>
    <property type="evidence" value="ECO:0007669"/>
    <property type="project" value="InterPro"/>
</dbReference>
<reference evidence="16" key="1">
    <citation type="submission" date="2022-05" db="EMBL/GenBank/DDBJ databases">
        <authorList>
            <person name="Colautti A."/>
            <person name="Iacumin L."/>
        </authorList>
    </citation>
    <scope>NUCLEOTIDE SEQUENCE</scope>
    <source>
        <strain evidence="16">SK 55</strain>
    </source>
</reference>
<dbReference type="InterPro" id="IPR003594">
    <property type="entry name" value="HATPase_dom"/>
</dbReference>
<dbReference type="InterPro" id="IPR036890">
    <property type="entry name" value="HATPase_C_sf"/>
</dbReference>
<dbReference type="Pfam" id="PF00989">
    <property type="entry name" value="PAS"/>
    <property type="match status" value="1"/>
</dbReference>
<dbReference type="AlphaFoldDB" id="A0A9X3LHN3"/>
<keyword evidence="11 14" id="KW-1133">Transmembrane helix</keyword>
<evidence type="ECO:0000256" key="11">
    <source>
        <dbReference type="ARBA" id="ARBA00022989"/>
    </source>
</evidence>
<dbReference type="PANTHER" id="PTHR43547">
    <property type="entry name" value="TWO-COMPONENT HISTIDINE KINASE"/>
    <property type="match status" value="1"/>
</dbReference>
<dbReference type="InterPro" id="IPR029151">
    <property type="entry name" value="Sensor-like_sf"/>
</dbReference>
<dbReference type="EMBL" id="JAMKBJ010000013">
    <property type="protein sequence ID" value="MCZ8538192.1"/>
    <property type="molecule type" value="Genomic_DNA"/>
</dbReference>
<dbReference type="SUPFAM" id="SSF55890">
    <property type="entry name" value="Sporulation response regulatory protein Spo0B"/>
    <property type="match status" value="1"/>
</dbReference>
<dbReference type="InterPro" id="IPR016120">
    <property type="entry name" value="Sig_transdc_His_kin_SpoOB"/>
</dbReference>
<dbReference type="EC" id="2.7.13.3" evidence="3"/>
<dbReference type="InterPro" id="IPR000014">
    <property type="entry name" value="PAS"/>
</dbReference>
<dbReference type="CDD" id="cd18773">
    <property type="entry name" value="PDC1_HK_sensor"/>
    <property type="match status" value="1"/>
</dbReference>
<dbReference type="Pfam" id="PF02518">
    <property type="entry name" value="HATPase_c"/>
    <property type="match status" value="1"/>
</dbReference>
<keyword evidence="5" id="KW-0597">Phosphoprotein</keyword>
<dbReference type="Proteomes" id="UP001152173">
    <property type="component" value="Unassembled WGS sequence"/>
</dbReference>
<evidence type="ECO:0000256" key="12">
    <source>
        <dbReference type="ARBA" id="ARBA00023012"/>
    </source>
</evidence>
<dbReference type="SUPFAM" id="SSF55874">
    <property type="entry name" value="ATPase domain of HSP90 chaperone/DNA topoisomerase II/histidine kinase"/>
    <property type="match status" value="1"/>
</dbReference>
<evidence type="ECO:0000256" key="1">
    <source>
        <dbReference type="ARBA" id="ARBA00000085"/>
    </source>
</evidence>
<comment type="subcellular location">
    <subcellularLocation>
        <location evidence="2">Cell membrane</location>
        <topology evidence="2">Multi-pass membrane protein</topology>
    </subcellularLocation>
</comment>
<keyword evidence="17" id="KW-1185">Reference proteome</keyword>
<dbReference type="InterPro" id="IPR013767">
    <property type="entry name" value="PAS_fold"/>
</dbReference>
<evidence type="ECO:0000256" key="14">
    <source>
        <dbReference type="SAM" id="Phobius"/>
    </source>
</evidence>
<evidence type="ECO:0000256" key="8">
    <source>
        <dbReference type="ARBA" id="ARBA00022741"/>
    </source>
</evidence>
<dbReference type="InterPro" id="IPR035965">
    <property type="entry name" value="PAS-like_dom_sf"/>
</dbReference>
<proteinExistence type="predicted"/>
<gene>
    <name evidence="16" type="ORF">M9R32_13430</name>
</gene>
<dbReference type="SUPFAM" id="SSF55785">
    <property type="entry name" value="PYP-like sensor domain (PAS domain)"/>
    <property type="match status" value="1"/>
</dbReference>
<name>A0A9X3LHN3_9BACL</name>
<evidence type="ECO:0000256" key="7">
    <source>
        <dbReference type="ARBA" id="ARBA00022692"/>
    </source>
</evidence>
<keyword evidence="7 14" id="KW-0812">Transmembrane</keyword>
<dbReference type="GO" id="GO:0005524">
    <property type="term" value="F:ATP binding"/>
    <property type="evidence" value="ECO:0007669"/>
    <property type="project" value="UniProtKB-KW"/>
</dbReference>
<dbReference type="PANTHER" id="PTHR43547:SF3">
    <property type="entry name" value="SENSOR PROTEIN CITS"/>
    <property type="match status" value="1"/>
</dbReference>
<dbReference type="Pfam" id="PF14689">
    <property type="entry name" value="SPOB_a"/>
    <property type="match status" value="1"/>
</dbReference>
<feature type="domain" description="Histidine kinase" evidence="15">
    <location>
        <begin position="337"/>
        <end position="532"/>
    </location>
</feature>
<keyword evidence="13 14" id="KW-0472">Membrane</keyword>
<dbReference type="FunFam" id="3.30.450.20:FF:000018">
    <property type="entry name" value="Sensor histidine kinase DcuS"/>
    <property type="match status" value="1"/>
</dbReference>
<evidence type="ECO:0000259" key="15">
    <source>
        <dbReference type="PROSITE" id="PS50109"/>
    </source>
</evidence>
<organism evidence="16 17">
    <name type="scientific">Paenisporosarcina quisquiliarum</name>
    <dbReference type="NCBI Taxonomy" id="365346"/>
    <lineage>
        <taxon>Bacteria</taxon>
        <taxon>Bacillati</taxon>
        <taxon>Bacillota</taxon>
        <taxon>Bacilli</taxon>
        <taxon>Bacillales</taxon>
        <taxon>Caryophanaceae</taxon>
        <taxon>Paenisporosarcina</taxon>
    </lineage>
</organism>
<dbReference type="Gene3D" id="1.10.287.130">
    <property type="match status" value="1"/>
</dbReference>
<keyword evidence="6" id="KW-0808">Transferase</keyword>
<dbReference type="CDD" id="cd00130">
    <property type="entry name" value="PAS"/>
    <property type="match status" value="1"/>
</dbReference>
<dbReference type="PROSITE" id="PS50109">
    <property type="entry name" value="HIS_KIN"/>
    <property type="match status" value="1"/>
</dbReference>
<feature type="transmembrane region" description="Helical" evidence="14">
    <location>
        <begin position="12"/>
        <end position="34"/>
    </location>
</feature>
<feature type="transmembrane region" description="Helical" evidence="14">
    <location>
        <begin position="176"/>
        <end position="195"/>
    </location>
</feature>
<evidence type="ECO:0000256" key="2">
    <source>
        <dbReference type="ARBA" id="ARBA00004651"/>
    </source>
</evidence>
<keyword evidence="9 16" id="KW-0418">Kinase</keyword>
<evidence type="ECO:0000256" key="4">
    <source>
        <dbReference type="ARBA" id="ARBA00022475"/>
    </source>
</evidence>
<dbReference type="InterPro" id="IPR033463">
    <property type="entry name" value="sCache_3"/>
</dbReference>
<dbReference type="InterPro" id="IPR005467">
    <property type="entry name" value="His_kinase_dom"/>
</dbReference>
<protein>
    <recommendedName>
        <fullName evidence="3">histidine kinase</fullName>
        <ecNumber evidence="3">2.7.13.3</ecNumber>
    </recommendedName>
</protein>
<keyword evidence="4" id="KW-1003">Cell membrane</keyword>
<dbReference type="Gene3D" id="3.30.565.10">
    <property type="entry name" value="Histidine kinase-like ATPase, C-terminal domain"/>
    <property type="match status" value="1"/>
</dbReference>
<evidence type="ECO:0000256" key="5">
    <source>
        <dbReference type="ARBA" id="ARBA00022553"/>
    </source>
</evidence>
<dbReference type="Gene3D" id="3.30.450.20">
    <property type="entry name" value="PAS domain"/>
    <property type="match status" value="2"/>
</dbReference>
<accession>A0A9X3LHN3</accession>
<evidence type="ECO:0000256" key="9">
    <source>
        <dbReference type="ARBA" id="ARBA00022777"/>
    </source>
</evidence>
<dbReference type="GO" id="GO:0006355">
    <property type="term" value="P:regulation of DNA-templated transcription"/>
    <property type="evidence" value="ECO:0007669"/>
    <property type="project" value="InterPro"/>
</dbReference>
<comment type="catalytic activity">
    <reaction evidence="1">
        <text>ATP + protein L-histidine = ADP + protein N-phospho-L-histidine.</text>
        <dbReference type="EC" id="2.7.13.3"/>
    </reaction>
</comment>
<evidence type="ECO:0000313" key="17">
    <source>
        <dbReference type="Proteomes" id="UP001152173"/>
    </source>
</evidence>
<evidence type="ECO:0000256" key="6">
    <source>
        <dbReference type="ARBA" id="ARBA00022679"/>
    </source>
</evidence>
<evidence type="ECO:0000256" key="13">
    <source>
        <dbReference type="ARBA" id="ARBA00023136"/>
    </source>
</evidence>
<evidence type="ECO:0000313" key="16">
    <source>
        <dbReference type="EMBL" id="MCZ8538192.1"/>
    </source>
</evidence>
<dbReference type="SUPFAM" id="SSF103190">
    <property type="entry name" value="Sensory domain-like"/>
    <property type="match status" value="1"/>
</dbReference>
<keyword evidence="10" id="KW-0067">ATP-binding</keyword>
<sequence>MRALKNRSLQSKIFIYGALFVTAISLLIGASFYFTMSNSIEQQIGNRALNIAETTASRPDVIAGFEETNPSAVLQPIAENVRRLSGAEYVVIGNKEGIRYAHPVTKRIGQKMVGDDNERALINGESYISEATGTLGPALRGKTPVKNAQGEIVGVISVGFLKDDISHTFFEYVDSIVTIVLIAIILGIIGSSILARSIKKVLFNLEPTEIAHLFTERNTLIESVREGIIMVNQNGEISMMNPAAYDTLSLPEGVSLIGRHIEEVLPNTLLPQVLQSGEKQFDRQMEIRGKKAIVNRIPIMIGNDIVGAVSSFRLQSDFDQISTELSQVKQYTEALRAQTHEYQNFLYTISGLIQLNSLDEALHLIHDETQEHQSLIQFVTRRLQDPYLGGLVIGLFNRARELKVQFILDEDSNLKNLPKHLEKSLFVSIIGNLVMNAFEAVEHLTESDRVVRLFILDNGQEILLEVEDSGDGLRSDLHEHIFKSRVSTKSGPDRGYGLMKVSENIRDLNGVASIENGDLGGALFVISIPKGGYST</sequence>
<dbReference type="SMART" id="SM00387">
    <property type="entry name" value="HATPase_c"/>
    <property type="match status" value="1"/>
</dbReference>
<keyword evidence="12" id="KW-0902">Two-component regulatory system</keyword>
<evidence type="ECO:0000256" key="3">
    <source>
        <dbReference type="ARBA" id="ARBA00012438"/>
    </source>
</evidence>
<evidence type="ECO:0000256" key="10">
    <source>
        <dbReference type="ARBA" id="ARBA00022840"/>
    </source>
</evidence>
<dbReference type="GO" id="GO:0005886">
    <property type="term" value="C:plasma membrane"/>
    <property type="evidence" value="ECO:0007669"/>
    <property type="project" value="UniProtKB-SubCell"/>
</dbReference>